<feature type="transmembrane region" description="Helical" evidence="10 11">
    <location>
        <begin position="147"/>
        <end position="165"/>
    </location>
</feature>
<feature type="transmembrane region" description="Helical" evidence="10 11">
    <location>
        <begin position="262"/>
        <end position="287"/>
    </location>
</feature>
<comment type="subcellular location">
    <subcellularLocation>
        <location evidence="10">Endoplasmic reticulum membrane</location>
        <topology evidence="10">Multi-pass membrane protein</topology>
    </subcellularLocation>
    <subcellularLocation>
        <location evidence="1">Membrane</location>
        <topology evidence="1">Multi-pass membrane protein</topology>
    </subcellularLocation>
</comment>
<evidence type="ECO:0000256" key="11">
    <source>
        <dbReference type="RuleBase" id="RU361115"/>
    </source>
</evidence>
<feature type="transmembrane region" description="Helical" evidence="10 11">
    <location>
        <begin position="56"/>
        <end position="76"/>
    </location>
</feature>
<dbReference type="GO" id="GO:0042761">
    <property type="term" value="P:very long-chain fatty acid biosynthetic process"/>
    <property type="evidence" value="ECO:0007669"/>
    <property type="project" value="UniProtKB-UniRule"/>
</dbReference>
<evidence type="ECO:0000256" key="4">
    <source>
        <dbReference type="ARBA" id="ARBA00022692"/>
    </source>
</evidence>
<evidence type="ECO:0000256" key="10">
    <source>
        <dbReference type="HAMAP-Rule" id="MF_03207"/>
    </source>
</evidence>
<comment type="similarity">
    <text evidence="10">Belongs to the ELO family. ELOVL7 subfamily.</text>
</comment>
<dbReference type="Pfam" id="PF01151">
    <property type="entry name" value="ELO"/>
    <property type="match status" value="1"/>
</dbReference>
<dbReference type="AlphaFoldDB" id="A0ABD1JYW1"/>
<protein>
    <recommendedName>
        <fullName evidence="10">Elongation of very long chain fatty acids protein 7</fullName>
        <ecNumber evidence="10">2.3.1.199</ecNumber>
    </recommendedName>
    <alternativeName>
        <fullName evidence="10">3-keto acyl-CoA synthase ELOVL7</fullName>
    </alternativeName>
    <alternativeName>
        <fullName evidence="10">ELOVL fatty acid elongase 7</fullName>
        <shortName evidence="10">ELOVL FA elongase 7</shortName>
    </alternativeName>
    <alternativeName>
        <fullName evidence="10">Very long chain 3-ketoacyl-CoA synthase 7</fullName>
    </alternativeName>
    <alternativeName>
        <fullName evidence="10">Very long chain 3-oxoacyl-CoA synthase 7</fullName>
    </alternativeName>
</protein>
<keyword evidence="5 10" id="KW-0276">Fatty acid metabolism</keyword>
<feature type="transmembrane region" description="Helical" evidence="10 11">
    <location>
        <begin position="177"/>
        <end position="195"/>
    </location>
</feature>
<organism evidence="12 13">
    <name type="scientific">Coilia grayii</name>
    <name type="common">Gray's grenadier anchovy</name>
    <dbReference type="NCBI Taxonomy" id="363190"/>
    <lineage>
        <taxon>Eukaryota</taxon>
        <taxon>Metazoa</taxon>
        <taxon>Chordata</taxon>
        <taxon>Craniata</taxon>
        <taxon>Vertebrata</taxon>
        <taxon>Euteleostomi</taxon>
        <taxon>Actinopterygii</taxon>
        <taxon>Neopterygii</taxon>
        <taxon>Teleostei</taxon>
        <taxon>Clupei</taxon>
        <taxon>Clupeiformes</taxon>
        <taxon>Clupeoidei</taxon>
        <taxon>Engraulidae</taxon>
        <taxon>Coilinae</taxon>
        <taxon>Coilia</taxon>
    </lineage>
</organism>
<dbReference type="GO" id="GO:0005789">
    <property type="term" value="C:endoplasmic reticulum membrane"/>
    <property type="evidence" value="ECO:0007669"/>
    <property type="project" value="UniProtKB-SubCell"/>
</dbReference>
<dbReference type="GO" id="GO:0009922">
    <property type="term" value="F:fatty acid elongase activity"/>
    <property type="evidence" value="ECO:0007669"/>
    <property type="project" value="UniProtKB-UniRule"/>
</dbReference>
<evidence type="ECO:0000256" key="9">
    <source>
        <dbReference type="ARBA" id="ARBA00023160"/>
    </source>
</evidence>
<dbReference type="Proteomes" id="UP001591681">
    <property type="component" value="Unassembled WGS sequence"/>
</dbReference>
<evidence type="ECO:0000313" key="12">
    <source>
        <dbReference type="EMBL" id="KAL2092061.1"/>
    </source>
</evidence>
<dbReference type="InterPro" id="IPR002076">
    <property type="entry name" value="ELO_fam"/>
</dbReference>
<comment type="catalytic activity">
    <reaction evidence="10 11">
        <text>a very-long-chain acyl-CoA + malonyl-CoA + H(+) = a very-long-chain 3-oxoacyl-CoA + CO2 + CoA</text>
        <dbReference type="Rhea" id="RHEA:32727"/>
        <dbReference type="ChEBI" id="CHEBI:15378"/>
        <dbReference type="ChEBI" id="CHEBI:16526"/>
        <dbReference type="ChEBI" id="CHEBI:57287"/>
        <dbReference type="ChEBI" id="CHEBI:57384"/>
        <dbReference type="ChEBI" id="CHEBI:90725"/>
        <dbReference type="ChEBI" id="CHEBI:90736"/>
        <dbReference type="EC" id="2.3.1.199"/>
    </reaction>
</comment>
<keyword evidence="13" id="KW-1185">Reference proteome</keyword>
<gene>
    <name evidence="10" type="primary">ELOVL7</name>
    <name evidence="12" type="ORF">ACEWY4_011859</name>
</gene>
<dbReference type="GO" id="GO:0034626">
    <property type="term" value="P:fatty acid elongation, polyunsaturated fatty acid"/>
    <property type="evidence" value="ECO:0007669"/>
    <property type="project" value="UniProtKB-UniRule"/>
</dbReference>
<dbReference type="GO" id="GO:0035338">
    <property type="term" value="P:long-chain fatty-acyl-CoA biosynthetic process"/>
    <property type="evidence" value="ECO:0007669"/>
    <property type="project" value="UniProtKB-UniRule"/>
</dbReference>
<comment type="pathway">
    <text evidence="10">Lipid metabolism; fatty acid biosynthesis.</text>
</comment>
<keyword evidence="6 10" id="KW-1133">Transmembrane helix</keyword>
<dbReference type="PANTHER" id="PTHR11157">
    <property type="entry name" value="FATTY ACID ACYL TRANSFERASE-RELATED"/>
    <property type="match status" value="1"/>
</dbReference>
<keyword evidence="3 10" id="KW-0808">Transferase</keyword>
<evidence type="ECO:0000256" key="7">
    <source>
        <dbReference type="ARBA" id="ARBA00023098"/>
    </source>
</evidence>
<feature type="transmembrane region" description="Helical" evidence="10 11">
    <location>
        <begin position="201"/>
        <end position="223"/>
    </location>
</feature>
<keyword evidence="9 10" id="KW-0275">Fatty acid biosynthesis</keyword>
<dbReference type="InterPro" id="IPR030457">
    <property type="entry name" value="ELO_CS"/>
</dbReference>
<evidence type="ECO:0000256" key="3">
    <source>
        <dbReference type="ARBA" id="ARBA00022679"/>
    </source>
</evidence>
<dbReference type="PROSITE" id="PS01188">
    <property type="entry name" value="ELO"/>
    <property type="match status" value="1"/>
</dbReference>
<evidence type="ECO:0000256" key="2">
    <source>
        <dbReference type="ARBA" id="ARBA00022516"/>
    </source>
</evidence>
<dbReference type="GO" id="GO:0034625">
    <property type="term" value="P:fatty acid elongation, monounsaturated fatty acid"/>
    <property type="evidence" value="ECO:0007669"/>
    <property type="project" value="UniProtKB-UniRule"/>
</dbReference>
<dbReference type="GO" id="GO:0006636">
    <property type="term" value="P:unsaturated fatty acid biosynthetic process"/>
    <property type="evidence" value="ECO:0007669"/>
    <property type="project" value="UniProtKB-UniRule"/>
</dbReference>
<evidence type="ECO:0000313" key="13">
    <source>
        <dbReference type="Proteomes" id="UP001591681"/>
    </source>
</evidence>
<comment type="function">
    <text evidence="10">Catalyzes the first and rate-limiting reaction of the four reactions that constitute the long-chain fatty acids elongation cycle. This endoplasmic reticulum-bound enzymatic process allows the addition of 2 carbons to the chain of long- and very long-chain fatty acids (VLCFAs) per cycle. Condensing enzyme with higher activity toward C18 acyl-CoAs, especially C18:3(n-3) acyl-CoAs and C18:3(n-6)-CoAs. Also active toward C20:4-, C18:0-, C18:1-, C18:2- and C16:0-CoAs, and weakly toward C20:0-CoA. Little or no activity toward C22:0-, C24:0-, or C26:0-CoAs. May participate to the production of saturated and polyunsaturated VLCFAs of different chain lengths that are involved in multiple biological processes as precursors of membrane lipids and lipid mediators.</text>
</comment>
<evidence type="ECO:0000256" key="8">
    <source>
        <dbReference type="ARBA" id="ARBA00023136"/>
    </source>
</evidence>
<keyword evidence="7 10" id="KW-0443">Lipid metabolism</keyword>
<feature type="transmembrane region" description="Helical" evidence="10 11">
    <location>
        <begin position="97"/>
        <end position="116"/>
    </location>
</feature>
<keyword evidence="2 10" id="KW-0444">Lipid biosynthesis</keyword>
<keyword evidence="4 10" id="KW-0812">Transmembrane</keyword>
<reference evidence="12 13" key="1">
    <citation type="submission" date="2024-09" db="EMBL/GenBank/DDBJ databases">
        <title>A chromosome-level genome assembly of Gray's grenadier anchovy, Coilia grayii.</title>
        <authorList>
            <person name="Fu Z."/>
        </authorList>
    </citation>
    <scope>NUCLEOTIDE SEQUENCE [LARGE SCALE GENOMIC DNA]</scope>
    <source>
        <strain evidence="12">G4</strain>
        <tissue evidence="12">Muscle</tissue>
    </source>
</reference>
<name>A0ABD1JYW1_9TELE</name>
<dbReference type="InterPro" id="IPR033670">
    <property type="entry name" value="ELOVL7"/>
</dbReference>
<keyword evidence="8 10" id="KW-0472">Membrane</keyword>
<proteinExistence type="inferred from homology"/>
<feature type="transmembrane region" description="Helical" evidence="10 11">
    <location>
        <begin position="235"/>
        <end position="256"/>
    </location>
</feature>
<dbReference type="EMBL" id="JBHFQA010000010">
    <property type="protein sequence ID" value="KAL2092061.1"/>
    <property type="molecule type" value="Genomic_DNA"/>
</dbReference>
<dbReference type="PANTHER" id="PTHR11157:SF118">
    <property type="entry name" value="ELONGATION OF VERY LONG CHAIN FATTY ACIDS PROTEIN 7"/>
    <property type="match status" value="1"/>
</dbReference>
<evidence type="ECO:0000256" key="6">
    <source>
        <dbReference type="ARBA" id="ARBA00022989"/>
    </source>
</evidence>
<dbReference type="EC" id="2.3.1.199" evidence="10"/>
<evidence type="ECO:0000256" key="1">
    <source>
        <dbReference type="ARBA" id="ARBA00004141"/>
    </source>
</evidence>
<comment type="caution">
    <text evidence="12">The sequence shown here is derived from an EMBL/GenBank/DDBJ whole genome shotgun (WGS) entry which is preliminary data.</text>
</comment>
<comment type="caution">
    <text evidence="10">Lacks conserved residue(s) required for the propagation of feature annotation.</text>
</comment>
<dbReference type="GO" id="GO:0019367">
    <property type="term" value="P:fatty acid elongation, saturated fatty acid"/>
    <property type="evidence" value="ECO:0007669"/>
    <property type="project" value="UniProtKB-UniRule"/>
</dbReference>
<keyword evidence="10" id="KW-0256">Endoplasmic reticulum</keyword>
<dbReference type="HAMAP" id="MF_03207">
    <property type="entry name" value="VLCF_elongase_7"/>
    <property type="match status" value="1"/>
</dbReference>
<sequence>MKNQWPVGQVAKRAVVAGGESNRPSSLGEMAFSEFTSRAEHLYDEWLKDADPRLDGWFLMSSPVPQTVILLSYIYFVTSLGPRLMENRKAFNLKRILVVYNFSSVALSLYMVYEFIMSGWGTGYTFRCDPVDYSHSPQALRMVRTCWLYYFSKFFELLDTIFFVLRKKNNQITFLHVYHHAIMPFTWWFGVKFAAGGIGTFHGLLNCIVHVIMYTYYGLAALGPSYQRFLWWKKHLTLIQLIQFVMVTGHIVQYFFVKDCGYQFPIFVYIIATYGVVFLLLFLNFWYHAYTKGKRLPKACQGPDRNGNGVHQGKDD</sequence>
<evidence type="ECO:0000256" key="5">
    <source>
        <dbReference type="ARBA" id="ARBA00022832"/>
    </source>
</evidence>
<accession>A0ABD1JYW1</accession>